<feature type="compositionally biased region" description="Low complexity" evidence="1">
    <location>
        <begin position="287"/>
        <end position="299"/>
    </location>
</feature>
<dbReference type="EMBL" id="MU853226">
    <property type="protein sequence ID" value="KAK4124716.1"/>
    <property type="molecule type" value="Genomic_DNA"/>
</dbReference>
<evidence type="ECO:0000313" key="3">
    <source>
        <dbReference type="Proteomes" id="UP001302602"/>
    </source>
</evidence>
<reference evidence="2" key="2">
    <citation type="submission" date="2023-05" db="EMBL/GenBank/DDBJ databases">
        <authorList>
            <consortium name="Lawrence Berkeley National Laboratory"/>
            <person name="Steindorff A."/>
            <person name="Hensen N."/>
            <person name="Bonometti L."/>
            <person name="Westerberg I."/>
            <person name="Brannstrom I.O."/>
            <person name="Guillou S."/>
            <person name="Cros-Aarteil S."/>
            <person name="Calhoun S."/>
            <person name="Haridas S."/>
            <person name="Kuo A."/>
            <person name="Mondo S."/>
            <person name="Pangilinan J."/>
            <person name="Riley R."/>
            <person name="Labutti K."/>
            <person name="Andreopoulos B."/>
            <person name="Lipzen A."/>
            <person name="Chen C."/>
            <person name="Yanf M."/>
            <person name="Daum C."/>
            <person name="Ng V."/>
            <person name="Clum A."/>
            <person name="Ohm R."/>
            <person name="Martin F."/>
            <person name="Silar P."/>
            <person name="Natvig D."/>
            <person name="Lalanne C."/>
            <person name="Gautier V."/>
            <person name="Ament-Velasquez S.L."/>
            <person name="Kruys A."/>
            <person name="Hutchinson M.I."/>
            <person name="Powell A.J."/>
            <person name="Barry K."/>
            <person name="Miller A.N."/>
            <person name="Grigoriev I.V."/>
            <person name="Debuchy R."/>
            <person name="Gladieux P."/>
            <person name="Thoren M.H."/>
            <person name="Johannesson H."/>
        </authorList>
    </citation>
    <scope>NUCLEOTIDE SEQUENCE</scope>
    <source>
        <strain evidence="2">CBS 731.68</strain>
    </source>
</reference>
<comment type="caution">
    <text evidence="2">The sequence shown here is derived from an EMBL/GenBank/DDBJ whole genome shotgun (WGS) entry which is preliminary data.</text>
</comment>
<dbReference type="AlphaFoldDB" id="A0AAN6Z4A9"/>
<evidence type="ECO:0000256" key="1">
    <source>
        <dbReference type="SAM" id="MobiDB-lite"/>
    </source>
</evidence>
<accession>A0AAN6Z4A9</accession>
<feature type="region of interest" description="Disordered" evidence="1">
    <location>
        <begin position="285"/>
        <end position="314"/>
    </location>
</feature>
<protein>
    <submittedName>
        <fullName evidence="2">Uncharacterized protein</fullName>
    </submittedName>
</protein>
<sequence length="314" mass="33685">MQSVAQLPAEIPGEGKRAATARLPLLTIAASATAPLPWAGSRQLKEPLYRDISNKYGGKQSYAIFAEAPQIQANSQVITAITRRIITSVHYVPSGDGQANIFLPKSWYATCGTYDVDTDSTARQVQAADKNHLKPIGSGCEVIDQREVELGTRTDAGVEVPGSTLEIECDNGTPCFVKPYTPLTRLGAIDSFAIRTRTDFIPQEAKANKYLVGFTSSVRPNIGPYASFVPLPGRLYQIMPSSTLEDTTYKVDFEKLATDHVHLVHRGDGVLTMVKTPADFDVNKSTSSSVVGSSVPGSPRLVTSSPGGGQASRL</sequence>
<evidence type="ECO:0000313" key="2">
    <source>
        <dbReference type="EMBL" id="KAK4124716.1"/>
    </source>
</evidence>
<name>A0AAN6Z4A9_9PEZI</name>
<reference evidence="2" key="1">
    <citation type="journal article" date="2023" name="Mol. Phylogenet. Evol.">
        <title>Genome-scale phylogeny and comparative genomics of the fungal order Sordariales.</title>
        <authorList>
            <person name="Hensen N."/>
            <person name="Bonometti L."/>
            <person name="Westerberg I."/>
            <person name="Brannstrom I.O."/>
            <person name="Guillou S."/>
            <person name="Cros-Aarteil S."/>
            <person name="Calhoun S."/>
            <person name="Haridas S."/>
            <person name="Kuo A."/>
            <person name="Mondo S."/>
            <person name="Pangilinan J."/>
            <person name="Riley R."/>
            <person name="LaButti K."/>
            <person name="Andreopoulos B."/>
            <person name="Lipzen A."/>
            <person name="Chen C."/>
            <person name="Yan M."/>
            <person name="Daum C."/>
            <person name="Ng V."/>
            <person name="Clum A."/>
            <person name="Steindorff A."/>
            <person name="Ohm R.A."/>
            <person name="Martin F."/>
            <person name="Silar P."/>
            <person name="Natvig D.O."/>
            <person name="Lalanne C."/>
            <person name="Gautier V."/>
            <person name="Ament-Velasquez S.L."/>
            <person name="Kruys A."/>
            <person name="Hutchinson M.I."/>
            <person name="Powell A.J."/>
            <person name="Barry K."/>
            <person name="Miller A.N."/>
            <person name="Grigoriev I.V."/>
            <person name="Debuchy R."/>
            <person name="Gladieux P."/>
            <person name="Hiltunen Thoren M."/>
            <person name="Johannesson H."/>
        </authorList>
    </citation>
    <scope>NUCLEOTIDE SEQUENCE</scope>
    <source>
        <strain evidence="2">CBS 731.68</strain>
    </source>
</reference>
<dbReference type="Proteomes" id="UP001302602">
    <property type="component" value="Unassembled WGS sequence"/>
</dbReference>
<dbReference type="GeneID" id="87832964"/>
<keyword evidence="3" id="KW-1185">Reference proteome</keyword>
<organism evidence="2 3">
    <name type="scientific">Parathielavia appendiculata</name>
    <dbReference type="NCBI Taxonomy" id="2587402"/>
    <lineage>
        <taxon>Eukaryota</taxon>
        <taxon>Fungi</taxon>
        <taxon>Dikarya</taxon>
        <taxon>Ascomycota</taxon>
        <taxon>Pezizomycotina</taxon>
        <taxon>Sordariomycetes</taxon>
        <taxon>Sordariomycetidae</taxon>
        <taxon>Sordariales</taxon>
        <taxon>Chaetomiaceae</taxon>
        <taxon>Parathielavia</taxon>
    </lineage>
</organism>
<gene>
    <name evidence="2" type="ORF">N657DRAFT_679551</name>
</gene>
<dbReference type="RefSeq" id="XP_062648487.1">
    <property type="nucleotide sequence ID" value="XM_062796196.1"/>
</dbReference>
<proteinExistence type="predicted"/>